<sequence length="182" mass="21187">MTLEFQRFLILWSRNKRLRNKRRGRHKKDRAGWQVAFRRSSINRMTIPSISSSNIHSLVGKIDDVQNLAQQKQCKSVGIILLQEDWLHPDIEDDVDGSDGFDIVGDDRIVKFRNRGGGVVTFFLNRSWCKFCLDEGRAGEAWRAITHEDIETMISELPQLLSDTAYGTPWLRIDERWNVLDE</sequence>
<proteinExistence type="predicted"/>
<evidence type="ECO:0000313" key="2">
    <source>
        <dbReference type="Proteomes" id="UP000272942"/>
    </source>
</evidence>
<dbReference type="AlphaFoldDB" id="A0A183A683"/>
<keyword evidence="2" id="KW-1185">Reference proteome</keyword>
<reference evidence="1 2" key="2">
    <citation type="submission" date="2018-11" db="EMBL/GenBank/DDBJ databases">
        <authorList>
            <consortium name="Pathogen Informatics"/>
        </authorList>
    </citation>
    <scope>NUCLEOTIDE SEQUENCE [LARGE SCALE GENOMIC DNA]</scope>
    <source>
        <strain evidence="1 2">Egypt</strain>
    </source>
</reference>
<gene>
    <name evidence="1" type="ORF">ECPE_LOCUS2468</name>
</gene>
<reference evidence="3" key="1">
    <citation type="submission" date="2016-06" db="UniProtKB">
        <authorList>
            <consortium name="WormBaseParasite"/>
        </authorList>
    </citation>
    <scope>IDENTIFICATION</scope>
</reference>
<protein>
    <submittedName>
        <fullName evidence="3">Thioredoxin</fullName>
    </submittedName>
</protein>
<evidence type="ECO:0000313" key="1">
    <source>
        <dbReference type="EMBL" id="VDP66556.1"/>
    </source>
</evidence>
<accession>A0A183A683</accession>
<dbReference type="Proteomes" id="UP000272942">
    <property type="component" value="Unassembled WGS sequence"/>
</dbReference>
<dbReference type="WBParaSite" id="ECPE_0000246801-mRNA-1">
    <property type="protein sequence ID" value="ECPE_0000246801-mRNA-1"/>
    <property type="gene ID" value="ECPE_0000246801"/>
</dbReference>
<organism evidence="3">
    <name type="scientific">Echinostoma caproni</name>
    <dbReference type="NCBI Taxonomy" id="27848"/>
    <lineage>
        <taxon>Eukaryota</taxon>
        <taxon>Metazoa</taxon>
        <taxon>Spiralia</taxon>
        <taxon>Lophotrochozoa</taxon>
        <taxon>Platyhelminthes</taxon>
        <taxon>Trematoda</taxon>
        <taxon>Digenea</taxon>
        <taxon>Plagiorchiida</taxon>
        <taxon>Echinostomata</taxon>
        <taxon>Echinostomatoidea</taxon>
        <taxon>Echinostomatidae</taxon>
        <taxon>Echinostoma</taxon>
    </lineage>
</organism>
<name>A0A183A683_9TREM</name>
<evidence type="ECO:0000313" key="3">
    <source>
        <dbReference type="WBParaSite" id="ECPE_0000246801-mRNA-1"/>
    </source>
</evidence>
<dbReference type="EMBL" id="UZAN01039631">
    <property type="protein sequence ID" value="VDP66556.1"/>
    <property type="molecule type" value="Genomic_DNA"/>
</dbReference>